<comment type="caution">
    <text evidence="4">The sequence shown here is derived from an EMBL/GenBank/DDBJ whole genome shotgun (WGS) entry which is preliminary data.</text>
</comment>
<name>A0A8H2WQU5_9AGAM</name>
<feature type="region of interest" description="Disordered" evidence="1">
    <location>
        <begin position="1"/>
        <end position="29"/>
    </location>
</feature>
<gene>
    <name evidence="4" type="ORF">RDB_LOCUS830</name>
</gene>
<evidence type="ECO:0000259" key="3">
    <source>
        <dbReference type="Pfam" id="PF20153"/>
    </source>
</evidence>
<feature type="domain" description="DUF6535" evidence="3">
    <location>
        <begin position="41"/>
        <end position="219"/>
    </location>
</feature>
<evidence type="ECO:0000256" key="2">
    <source>
        <dbReference type="SAM" id="Phobius"/>
    </source>
</evidence>
<dbReference type="EMBL" id="CAJMWW010000002">
    <property type="protein sequence ID" value="CAE6394954.1"/>
    <property type="molecule type" value="Genomic_DNA"/>
</dbReference>
<evidence type="ECO:0000313" key="4">
    <source>
        <dbReference type="EMBL" id="CAE6394954.1"/>
    </source>
</evidence>
<accession>A0A8H2WQU5</accession>
<organism evidence="4 5">
    <name type="scientific">Rhizoctonia solani</name>
    <dbReference type="NCBI Taxonomy" id="456999"/>
    <lineage>
        <taxon>Eukaryota</taxon>
        <taxon>Fungi</taxon>
        <taxon>Dikarya</taxon>
        <taxon>Basidiomycota</taxon>
        <taxon>Agaricomycotina</taxon>
        <taxon>Agaricomycetes</taxon>
        <taxon>Cantharellales</taxon>
        <taxon>Ceratobasidiaceae</taxon>
        <taxon>Rhizoctonia</taxon>
    </lineage>
</organism>
<evidence type="ECO:0000313" key="5">
    <source>
        <dbReference type="Proteomes" id="UP000663841"/>
    </source>
</evidence>
<dbReference type="InterPro" id="IPR045338">
    <property type="entry name" value="DUF6535"/>
</dbReference>
<feature type="region of interest" description="Disordered" evidence="1">
    <location>
        <begin position="1095"/>
        <end position="1134"/>
    </location>
</feature>
<evidence type="ECO:0000256" key="1">
    <source>
        <dbReference type="SAM" id="MobiDB-lite"/>
    </source>
</evidence>
<feature type="transmembrane region" description="Helical" evidence="2">
    <location>
        <begin position="189"/>
        <end position="218"/>
    </location>
</feature>
<feature type="compositionally biased region" description="Basic and acidic residues" evidence="1">
    <location>
        <begin position="11"/>
        <end position="29"/>
    </location>
</feature>
<keyword evidence="2" id="KW-1133">Transmembrane helix</keyword>
<dbReference type="Proteomes" id="UP000663841">
    <property type="component" value="Unassembled WGS sequence"/>
</dbReference>
<feature type="transmembrane region" description="Helical" evidence="2">
    <location>
        <begin position="224"/>
        <end position="249"/>
    </location>
</feature>
<dbReference type="Pfam" id="PF20153">
    <property type="entry name" value="DUF6535"/>
    <property type="match status" value="1"/>
</dbReference>
<dbReference type="AlphaFoldDB" id="A0A8H2WQU5"/>
<sequence>MTRAARVVRLHPHERSRSQATHDKLASEDLGKELNPHSSIWQLYAEESKDQDNELTLVCNQNLDTLLLFATLFSAILAAFLVETVQLLQPDPAETSLELLLALAQSQRRIEVGAPDTLLPPIETTPFEPSGSARLVNALWFSALAISLGAAMVAILAKEWLGAFTSYRTRDPYQYTLERQARFRSLESWAMLPIIDFLPTLLNFSLLLFALGLIIQLWTLDYVVAGVVTVLTALVGLSYGGFTILGAAVDTCPYKSRLSVYVGMISLRLKRSDKKFPKPPTAPRGSYIKPTDLDSLSWLLDNAQDPTTTDYTCQALAGLKSLKLDQSVFLIQSAQGFLTVRQSNGMIWGNVLRMGAQVADRLATMTTKYRSELVALEGKNAARYAIALSEIYPYALAWLQQPNAADESAQDHDVISSIQYNAQKITTSVFAALDSLWKQASPPLTVNSYCGLALAELKLIEHILTYRRITGQPDAISGELNTGHTSVNVPGAEALQGVPNLPELRDRYKRTLGRASVLIQGILDDSSFVGDFQPHSLVHDLLVVITELVGREELHPDEDYKAYVYDGDTSITVIDPYDNYGPSPLENRRIGLIGSLMGLFSSWRPDNHVDITNHQSRKRFLNTALKLMEIVRPKVTKQWASSNGVMQWPSFFQDSGASPAIRRHYRLSNPQSDSIMRQCLEIANVAAFLLGRPDLDNMIRILDAALTPLIANQSATARPEHHFLHRVILGKPCLFFDWIKKVQAYKPPPPIMATDGCYDRVYVDSTSEVKDIKRRLCGRIAELLSIQGRNDSTIGRDLLDFLDHEAGHSSADFAAILKILRTAGKNYDSIEATKKALHDLVGHITTTAGGLSVSTPVKDPCSTCLECFTQEEGFRLLRQIGILEPEEAAQAIVDIVLQLSASRKQLGANVIDSFLKAVRLVCDYYPENWNELSNSFVPAAIKHLQQLEPGLESFVSRGTIPSIQTTLDKLYEAAQHMSIMALKSQVVADIDSMIELVQRYSPATSTSSLIQVHVDYPPPRPLVAEREGRIRCQTGSARRRGTYDTIGFGRRTSRNVEFNKSFLGRNEPPLADDRISVAGPSDELGVDATIESEMHPGIGLPSLGLSHMASGIPEVPSEIGSQGRSSKYPDDGEE</sequence>
<feature type="compositionally biased region" description="Basic residues" evidence="1">
    <location>
        <begin position="1"/>
        <end position="10"/>
    </location>
</feature>
<feature type="transmembrane region" description="Helical" evidence="2">
    <location>
        <begin position="138"/>
        <end position="157"/>
    </location>
</feature>
<proteinExistence type="predicted"/>
<protein>
    <recommendedName>
        <fullName evidence="3">DUF6535 domain-containing protein</fullName>
    </recommendedName>
</protein>
<reference evidence="4" key="1">
    <citation type="submission" date="2021-01" db="EMBL/GenBank/DDBJ databases">
        <authorList>
            <person name="Kaushik A."/>
        </authorList>
    </citation>
    <scope>NUCLEOTIDE SEQUENCE</scope>
    <source>
        <strain evidence="4">AG3-T5</strain>
    </source>
</reference>
<keyword evidence="2" id="KW-0812">Transmembrane</keyword>
<keyword evidence="2" id="KW-0472">Membrane</keyword>